<evidence type="ECO:0000256" key="1">
    <source>
        <dbReference type="ARBA" id="ARBA00007160"/>
    </source>
</evidence>
<proteinExistence type="inferred from homology"/>
<dbReference type="PANTHER" id="PTHR34662:SF8">
    <property type="entry name" value="OS01G0963800 PROTEIN"/>
    <property type="match status" value="1"/>
</dbReference>
<dbReference type="Gramene" id="LPERR01G39340.4">
    <property type="protein sequence ID" value="LPERR01G39340.4"/>
    <property type="gene ID" value="LPERR01G39340"/>
</dbReference>
<comment type="similarity">
    <text evidence="1">Belongs to the abscisic acid and water stress-induced protein family.</text>
</comment>
<evidence type="ECO:0000313" key="2">
    <source>
        <dbReference type="EnsemblPlants" id="LPERR01G39340.4"/>
    </source>
</evidence>
<evidence type="ECO:0000313" key="3">
    <source>
        <dbReference type="Proteomes" id="UP000032180"/>
    </source>
</evidence>
<reference evidence="3" key="2">
    <citation type="submission" date="2013-12" db="EMBL/GenBank/DDBJ databases">
        <authorList>
            <person name="Yu Y."/>
            <person name="Lee S."/>
            <person name="de Baynast K."/>
            <person name="Wissotski M."/>
            <person name="Liu L."/>
            <person name="Talag J."/>
            <person name="Goicoechea J."/>
            <person name="Angelova A."/>
            <person name="Jetty R."/>
            <person name="Kudrna D."/>
            <person name="Golser W."/>
            <person name="Rivera L."/>
            <person name="Zhang J."/>
            <person name="Wing R."/>
        </authorList>
    </citation>
    <scope>NUCLEOTIDE SEQUENCE</scope>
</reference>
<accession>A0A0D9VAN3</accession>
<organism evidence="2 3">
    <name type="scientific">Leersia perrieri</name>
    <dbReference type="NCBI Taxonomy" id="77586"/>
    <lineage>
        <taxon>Eukaryota</taxon>
        <taxon>Viridiplantae</taxon>
        <taxon>Streptophyta</taxon>
        <taxon>Embryophyta</taxon>
        <taxon>Tracheophyta</taxon>
        <taxon>Spermatophyta</taxon>
        <taxon>Magnoliopsida</taxon>
        <taxon>Liliopsida</taxon>
        <taxon>Poales</taxon>
        <taxon>Poaceae</taxon>
        <taxon>BOP clade</taxon>
        <taxon>Oryzoideae</taxon>
        <taxon>Oryzeae</taxon>
        <taxon>Oryzinae</taxon>
        <taxon>Leersia</taxon>
    </lineage>
</organism>
<dbReference type="AlphaFoldDB" id="A0A0D9VAN3"/>
<dbReference type="Pfam" id="PF02496">
    <property type="entry name" value="ABA_WDS"/>
    <property type="match status" value="1"/>
</dbReference>
<name>A0A0D9VAN3_9ORYZ</name>
<dbReference type="EnsemblPlants" id="LPERR01G39340.4">
    <property type="protein sequence ID" value="LPERR01G39340.4"/>
    <property type="gene ID" value="LPERR01G39340"/>
</dbReference>
<reference evidence="2 3" key="1">
    <citation type="submission" date="2012-08" db="EMBL/GenBank/DDBJ databases">
        <title>Oryza genome evolution.</title>
        <authorList>
            <person name="Wing R.A."/>
        </authorList>
    </citation>
    <scope>NUCLEOTIDE SEQUENCE</scope>
</reference>
<dbReference type="PANTHER" id="PTHR34662">
    <property type="entry name" value="OS04G0422700 PROTEIN"/>
    <property type="match status" value="1"/>
</dbReference>
<keyword evidence="3" id="KW-1185">Reference proteome</keyword>
<dbReference type="InterPro" id="IPR003496">
    <property type="entry name" value="ABA_WDS"/>
</dbReference>
<sequence>MAEYYSTTVDECYETGRHGHGHGHGHGGMKVQSHTDDYYCQGGEDRGRRMNSMHSEEYLMRQQGGGYGGGQEYYKREEREHKQRERLGEVGALASGAFALWHPNPSTRRVHHGILPPPFAAPSPAPTAGADELPTIGRAPKQSPHFGFPLQPSFGVAAAAPPVAGAGGEGYPFIGSNPTVPLPTGMTDSSTVLPMPDRGDAANDKVVGRAATPVRVQIAMIGLVATISGLFLWGR</sequence>
<reference evidence="2" key="3">
    <citation type="submission" date="2015-04" db="UniProtKB">
        <authorList>
            <consortium name="EnsemblPlants"/>
        </authorList>
    </citation>
    <scope>IDENTIFICATION</scope>
</reference>
<protein>
    <submittedName>
        <fullName evidence="2">Uncharacterized protein</fullName>
    </submittedName>
</protein>
<dbReference type="HOGENOM" id="CLU_1181699_0_0_1"/>
<dbReference type="Proteomes" id="UP000032180">
    <property type="component" value="Chromosome 1"/>
</dbReference>